<evidence type="ECO:0000256" key="8">
    <source>
        <dbReference type="SAM" id="SignalP"/>
    </source>
</evidence>
<dbReference type="Pfam" id="PF05567">
    <property type="entry name" value="T4P_PilY1"/>
    <property type="match status" value="2"/>
</dbReference>
<dbReference type="SUPFAM" id="SSF50998">
    <property type="entry name" value="Quinoprotein alcohol dehydrogenase-like"/>
    <property type="match status" value="1"/>
</dbReference>
<reference evidence="10 11" key="1">
    <citation type="submission" date="2017-01" db="EMBL/GenBank/DDBJ databases">
        <title>Novel large sulfur bacteria in the metagenomes of groundwater-fed chemosynthetic microbial mats in the Lake Huron basin.</title>
        <authorList>
            <person name="Sharrar A.M."/>
            <person name="Flood B.E."/>
            <person name="Bailey J.V."/>
            <person name="Jones D.S."/>
            <person name="Biddanda B."/>
            <person name="Ruberg S.A."/>
            <person name="Marcus D.N."/>
            <person name="Dick G.J."/>
        </authorList>
    </citation>
    <scope>NUCLEOTIDE SEQUENCE [LARGE SCALE GENOMIC DNA]</scope>
    <source>
        <strain evidence="10">A8</strain>
    </source>
</reference>
<protein>
    <recommendedName>
        <fullName evidence="9">PilY1 beta-propeller domain-containing protein</fullName>
    </recommendedName>
</protein>
<gene>
    <name evidence="10" type="ORF">BWK73_31775</name>
</gene>
<proteinExistence type="inferred from homology"/>
<evidence type="ECO:0000256" key="6">
    <source>
        <dbReference type="ARBA" id="ARBA00023263"/>
    </source>
</evidence>
<comment type="similarity">
    <text evidence="2">Belongs to the PilY1 family.</text>
</comment>
<dbReference type="Proteomes" id="UP000192491">
    <property type="component" value="Unassembled WGS sequence"/>
</dbReference>
<feature type="chain" id="PRO_5012643620" description="PilY1 beta-propeller domain-containing protein" evidence="8">
    <location>
        <begin position="24"/>
        <end position="1200"/>
    </location>
</feature>
<evidence type="ECO:0000256" key="1">
    <source>
        <dbReference type="ARBA" id="ARBA00004561"/>
    </source>
</evidence>
<name>A0A1Y1QHZ9_9GAMM</name>
<evidence type="ECO:0000256" key="2">
    <source>
        <dbReference type="ARBA" id="ARBA00008387"/>
    </source>
</evidence>
<dbReference type="InterPro" id="IPR008707">
    <property type="entry name" value="B-propeller_PilY1"/>
</dbReference>
<dbReference type="InterPro" id="IPR011047">
    <property type="entry name" value="Quinoprotein_ADH-like_sf"/>
</dbReference>
<keyword evidence="3" id="KW-1029">Fimbrium biogenesis</keyword>
<sequence length="1200" mass="130214">MNKRPYIYTGFSLIWLTMPTTQAGVEISQFPLVVGSGAPDNLVLVPSVEWPTINSVANLGSYDSNKTYSGYFDAAKCYLYNYNTVETERYFYPSVMASNHLCTAGNKLWGGNFLNWAATQTIDPFRSAMTGGYRVKDTASETWLEKARHEGSGGAGIFPNQRLPNSGNNATLVKTSTPFNKNYMQMRIQGLGNKMWFSVNGTNATSASTATPYNPTATQNDNSTYEVSVRVKVCVSGLLENNCKVYGTNYKPEGLMQEYADRLRYSVFGYLNHSDYLRDGAVLRAQQKSIGPFLANLNNKVRIDNPLKEWNADTGVLLRNPSPVDASATSANLGINVQDSGVINYLNKFGQMSTQAHKSYDPVSELFYAGLRYLRNQDNIPVYSNMTGANATTKYNYADGFPVITNWEDPFQASCQVNALLGIGDIYTHRDKNLPGNNSYRSEEPSSPSEVSSDTINVVSLTNKIGQLEGIGNIGNTSSFTGRNNSAYLAGLAWYANTTDLRPDLPGKQTASTYWVDVLEAQSLEGMARNQYALAAKYGGFKVSDNFNPNTWTGALPEAWWHTNTDTLVPFGSGNGQAAFKRPDNFFVSGQATQMVDSLKKAFERIINELMGSGASLTANSSKLETGTRTYQALFYSKTWQGDLKAFDVDPTTGALSNGPVWVASANVPLWSNRKIFLRDKAFNWELLNSAQRDILASSSVVEYLRGNTANEQRNGGSFRDRSTLLGDIVHSQPILVSKPNPKLYASKAFAGADRYTAFAAATAGRTPTLYVGANDGMVHGFNADIGVETYALVPSSAITGYLKQLSEPGYQHHYFVDGELTVADVYVDGEWKTVLAGSLGRGGKGVFALDVTDPDDVKFLWEKSSADIPALGNVLGKPLITQTAEGVWQVVLGNGLNSTGERAQLLMIDISSGSVTTVDTGASSNNGLAAVSGWSTYGDGITDLFYAGDFNGNVWRIPVNGTAFKLFTAKDANNKAQPITATPLVGKDPSTDEIWLFFGTGQYLMEADISNSATQTWYGIKDEQTLINDRSALVERSIVADGKINNVDVRVIETGTVTDLLGKSGWYIDLPSVGERMVVPNFFQGNVLIGTSRIPDGSDICAPTGKGFIMAINPFTGARLGKTFFDVSGDNLFNHLDTLTVDGTPTDVSGIGFGSSPNNPIFVGNVMQVVKDDGTTNTILTQAMTGAAGRTSWREIINQ</sequence>
<feature type="signal peptide" evidence="8">
    <location>
        <begin position="1"/>
        <end position="23"/>
    </location>
</feature>
<comment type="subcellular location">
    <subcellularLocation>
        <location evidence="1">Fimbrium</location>
    </subcellularLocation>
</comment>
<dbReference type="AlphaFoldDB" id="A0A1Y1QHZ9"/>
<evidence type="ECO:0000259" key="9">
    <source>
        <dbReference type="Pfam" id="PF05567"/>
    </source>
</evidence>
<keyword evidence="6" id="KW-0281">Fimbrium</keyword>
<keyword evidence="4" id="KW-0479">Metal-binding</keyword>
<feature type="domain" description="PilY1 beta-propeller" evidence="9">
    <location>
        <begin position="967"/>
        <end position="1026"/>
    </location>
</feature>
<evidence type="ECO:0000313" key="10">
    <source>
        <dbReference type="EMBL" id="OQX06098.1"/>
    </source>
</evidence>
<dbReference type="GO" id="GO:0046872">
    <property type="term" value="F:metal ion binding"/>
    <property type="evidence" value="ECO:0007669"/>
    <property type="project" value="UniProtKB-KW"/>
</dbReference>
<evidence type="ECO:0000256" key="5">
    <source>
        <dbReference type="ARBA" id="ARBA00022837"/>
    </source>
</evidence>
<accession>A0A1Y1QHZ9</accession>
<feature type="domain" description="PilY1 beta-propeller" evidence="9">
    <location>
        <begin position="726"/>
        <end position="959"/>
    </location>
</feature>
<evidence type="ECO:0000256" key="3">
    <source>
        <dbReference type="ARBA" id="ARBA00022558"/>
    </source>
</evidence>
<evidence type="ECO:0000256" key="4">
    <source>
        <dbReference type="ARBA" id="ARBA00022723"/>
    </source>
</evidence>
<dbReference type="EMBL" id="MTEJ01000260">
    <property type="protein sequence ID" value="OQX06098.1"/>
    <property type="molecule type" value="Genomic_DNA"/>
</dbReference>
<feature type="region of interest" description="Disordered" evidence="7">
    <location>
        <begin position="432"/>
        <end position="454"/>
    </location>
</feature>
<evidence type="ECO:0000313" key="11">
    <source>
        <dbReference type="Proteomes" id="UP000192491"/>
    </source>
</evidence>
<keyword evidence="8" id="KW-0732">Signal</keyword>
<dbReference type="GO" id="GO:0009289">
    <property type="term" value="C:pilus"/>
    <property type="evidence" value="ECO:0007669"/>
    <property type="project" value="UniProtKB-SubCell"/>
</dbReference>
<organism evidence="10 11">
    <name type="scientific">Thiothrix lacustris</name>
    <dbReference type="NCBI Taxonomy" id="525917"/>
    <lineage>
        <taxon>Bacteria</taxon>
        <taxon>Pseudomonadati</taxon>
        <taxon>Pseudomonadota</taxon>
        <taxon>Gammaproteobacteria</taxon>
        <taxon>Thiotrichales</taxon>
        <taxon>Thiotrichaceae</taxon>
        <taxon>Thiothrix</taxon>
    </lineage>
</organism>
<keyword evidence="5" id="KW-0106">Calcium</keyword>
<comment type="caution">
    <text evidence="10">The sequence shown here is derived from an EMBL/GenBank/DDBJ whole genome shotgun (WGS) entry which is preliminary data.</text>
</comment>
<evidence type="ECO:0000256" key="7">
    <source>
        <dbReference type="SAM" id="MobiDB-lite"/>
    </source>
</evidence>